<proteinExistence type="inferred from homology"/>
<evidence type="ECO:0000256" key="2">
    <source>
        <dbReference type="ARBA" id="ARBA00005550"/>
    </source>
</evidence>
<dbReference type="VEuPathDB" id="FungiDB:MMYC01_202391"/>
<evidence type="ECO:0000256" key="8">
    <source>
        <dbReference type="SAM" id="MobiDB-lite"/>
    </source>
</evidence>
<reference evidence="9 10" key="1">
    <citation type="journal article" date="2016" name="Genome Announc.">
        <title>Genome Sequence of Madurella mycetomatis mm55, Isolated from a Human Mycetoma Case in Sudan.</title>
        <authorList>
            <person name="Smit S."/>
            <person name="Derks M.F."/>
            <person name="Bervoets S."/>
            <person name="Fahal A."/>
            <person name="van Leeuwen W."/>
            <person name="van Belkum A."/>
            <person name="van de Sande W.W."/>
        </authorList>
    </citation>
    <scope>NUCLEOTIDE SEQUENCE [LARGE SCALE GENOMIC DNA]</scope>
    <source>
        <strain evidence="10">mm55</strain>
    </source>
</reference>
<feature type="compositionally biased region" description="Low complexity" evidence="8">
    <location>
        <begin position="412"/>
        <end position="422"/>
    </location>
</feature>
<comment type="similarity">
    <text evidence="2 7">Belongs to the DLT1 family.</text>
</comment>
<feature type="transmembrane region" description="Helical" evidence="7">
    <location>
        <begin position="14"/>
        <end position="35"/>
    </location>
</feature>
<dbReference type="EMBL" id="LCTW02000072">
    <property type="protein sequence ID" value="KXX79963.1"/>
    <property type="molecule type" value="Genomic_DNA"/>
</dbReference>
<comment type="caution">
    <text evidence="9">The sequence shown here is derived from an EMBL/GenBank/DDBJ whole genome shotgun (WGS) entry which is preliminary data.</text>
</comment>
<dbReference type="InterPro" id="IPR038869">
    <property type="entry name" value="DLT1"/>
</dbReference>
<protein>
    <recommendedName>
        <fullName evidence="3 7">Defect at low temperature protein 1</fullName>
    </recommendedName>
</protein>
<comment type="function">
    <text evidence="1 7">Required for growth under high-pressure and low-temperature conditions.</text>
</comment>
<evidence type="ECO:0000256" key="6">
    <source>
        <dbReference type="ARBA" id="ARBA00023136"/>
    </source>
</evidence>
<feature type="compositionally biased region" description="Low complexity" evidence="8">
    <location>
        <begin position="430"/>
        <end position="444"/>
    </location>
</feature>
<dbReference type="OrthoDB" id="4096362at2759"/>
<feature type="region of interest" description="Disordered" evidence="8">
    <location>
        <begin position="126"/>
        <end position="155"/>
    </location>
</feature>
<dbReference type="GO" id="GO:0016020">
    <property type="term" value="C:membrane"/>
    <property type="evidence" value="ECO:0007669"/>
    <property type="project" value="UniProtKB-SubCell"/>
</dbReference>
<keyword evidence="6 7" id="KW-0472">Membrane</keyword>
<feature type="compositionally biased region" description="Low complexity" evidence="8">
    <location>
        <begin position="338"/>
        <end position="347"/>
    </location>
</feature>
<keyword evidence="10" id="KW-1185">Reference proteome</keyword>
<dbReference type="STRING" id="100816.A0A175W8N2"/>
<evidence type="ECO:0000256" key="4">
    <source>
        <dbReference type="ARBA" id="ARBA00022692"/>
    </source>
</evidence>
<evidence type="ECO:0000256" key="3">
    <source>
        <dbReference type="ARBA" id="ARBA00021353"/>
    </source>
</evidence>
<evidence type="ECO:0000256" key="5">
    <source>
        <dbReference type="ARBA" id="ARBA00022989"/>
    </source>
</evidence>
<feature type="region of interest" description="Disordered" evidence="8">
    <location>
        <begin position="305"/>
        <end position="444"/>
    </location>
</feature>
<evidence type="ECO:0000256" key="1">
    <source>
        <dbReference type="ARBA" id="ARBA00002489"/>
    </source>
</evidence>
<feature type="transmembrane region" description="Helical" evidence="7">
    <location>
        <begin position="47"/>
        <end position="67"/>
    </location>
</feature>
<keyword evidence="5 7" id="KW-1133">Transmembrane helix</keyword>
<evidence type="ECO:0000313" key="10">
    <source>
        <dbReference type="Proteomes" id="UP000078237"/>
    </source>
</evidence>
<dbReference type="PANTHER" id="PTHR40021">
    <property type="entry name" value="DEFECT AT LOW TEMPERATURE PROTEIN 1"/>
    <property type="match status" value="1"/>
</dbReference>
<dbReference type="PANTHER" id="PTHR40021:SF1">
    <property type="entry name" value="DEFECT AT LOW TEMPERATURE PROTEIN 1"/>
    <property type="match status" value="1"/>
</dbReference>
<accession>A0A175W8N2</accession>
<keyword evidence="4 7" id="KW-0812">Transmembrane</keyword>
<organism evidence="9 10">
    <name type="scientific">Madurella mycetomatis</name>
    <dbReference type="NCBI Taxonomy" id="100816"/>
    <lineage>
        <taxon>Eukaryota</taxon>
        <taxon>Fungi</taxon>
        <taxon>Dikarya</taxon>
        <taxon>Ascomycota</taxon>
        <taxon>Pezizomycotina</taxon>
        <taxon>Sordariomycetes</taxon>
        <taxon>Sordariomycetidae</taxon>
        <taxon>Sordariales</taxon>
        <taxon>Sordariales incertae sedis</taxon>
        <taxon>Madurella</taxon>
    </lineage>
</organism>
<dbReference type="Proteomes" id="UP000078237">
    <property type="component" value="Unassembled WGS sequence"/>
</dbReference>
<name>A0A175W8N2_9PEZI</name>
<sequence>MTPASLCFLIIYNLLYYFLYLILLAFLIVTPIDLIQQAVPRRRNYDILIIALSYIVTVLVVGFTYAFRLYTNRSVLASIPKPWIPIDKGDVPRGVREMIAEALGRSAAIAYEARPRVHPIIPIQQPAAEGGGASATSTTPPAWLARPKKSHDRDGDEGIAINIAAHKPVWGEIEHPGWASPTSPDLPDLHYDAVVLELPHLIEAKALTLAPPDLESHVEPPLLDPDAVALLQRPECMGLREYLAHLTDLTVLAPLPVTSEFLVKYEAARFSARPLSNEQFRTLMHLFAEVLRNMHPLTRAALARYNDDDGEDDDGGGSFSSSGLGLSESDIDNDAPRGTSSSSSGTTARGLRAGGNGHGSIDMKRRASSSTDSSSQHRRRRLGPGLRNSSAHTWQQQFRTAPTTPRSRRTAFSRASSSDSFAQTRHPYPAGQTSSSSGASSLRSVGAGSVIRLAGNEDATDLPYVLTWSSSQ</sequence>
<gene>
    <name evidence="7" type="primary">DLT1</name>
    <name evidence="9" type="ORF">MMYC01_202391</name>
</gene>
<feature type="compositionally biased region" description="Polar residues" evidence="8">
    <location>
        <begin position="387"/>
        <end position="397"/>
    </location>
</feature>
<dbReference type="AlphaFoldDB" id="A0A175W8N2"/>
<evidence type="ECO:0000313" key="9">
    <source>
        <dbReference type="EMBL" id="KXX79963.1"/>
    </source>
</evidence>
<feature type="compositionally biased region" description="Low complexity" evidence="8">
    <location>
        <begin position="319"/>
        <end position="328"/>
    </location>
</feature>
<comment type="subcellular location">
    <subcellularLocation>
        <location evidence="7">Membrane</location>
        <topology evidence="7">Multi-pass membrane protein</topology>
    </subcellularLocation>
</comment>
<evidence type="ECO:0000256" key="7">
    <source>
        <dbReference type="RuleBase" id="RU367100"/>
    </source>
</evidence>